<dbReference type="SUPFAM" id="SSF48371">
    <property type="entry name" value="ARM repeat"/>
    <property type="match status" value="1"/>
</dbReference>
<evidence type="ECO:0000259" key="4">
    <source>
        <dbReference type="Pfam" id="PF23565"/>
    </source>
</evidence>
<feature type="domain" description="TANGO6 N-terminal" evidence="5">
    <location>
        <begin position="6"/>
        <end position="313"/>
    </location>
</feature>
<comment type="similarity">
    <text evidence="1">Belongs to the Tango6 family.</text>
</comment>
<feature type="domain" description="TANGO6 HEAT repeat" evidence="4">
    <location>
        <begin position="316"/>
        <end position="569"/>
    </location>
</feature>
<evidence type="ECO:0000313" key="7">
    <source>
        <dbReference type="Proteomes" id="UP000499080"/>
    </source>
</evidence>
<dbReference type="OrthoDB" id="6418325at2759"/>
<dbReference type="InterPro" id="IPR057347">
    <property type="entry name" value="TANGO6_N"/>
</dbReference>
<dbReference type="InterPro" id="IPR057407">
    <property type="entry name" value="HEAT_TANGO6"/>
</dbReference>
<evidence type="ECO:0000256" key="2">
    <source>
        <dbReference type="SAM" id="MobiDB-lite"/>
    </source>
</evidence>
<feature type="domain" description="RNA polymerase II assembly factor Rtp1 C-terminal" evidence="3">
    <location>
        <begin position="833"/>
        <end position="938"/>
    </location>
</feature>
<comment type="caution">
    <text evidence="6">The sequence shown here is derived from an EMBL/GenBank/DDBJ whole genome shotgun (WGS) entry which is preliminary data.</text>
</comment>
<sequence>MSTEESKVQKICNCLYILTNDIKIAEPVDASRLNENIKDAFTHELRRNVHRTFQKIENYSDVKTFVTEYIQPCFGDKCTTCDYLKFLQLCLVLLRLLKIALTEESELGSKKSDASKLPIPKALLNMSQKNVLQKSLQFAVALGILPNLLRGIGIPLSKRLKHAIILERFTSESTLYQKHIQIAVCLDTLIGCLECEAMQSTILSCHGTDILAALLQLCHAPIKKIEKTEGSSTEPSQTDNSNHSEAQIINMMLAHRKYFAPHLETFLKQICPSLLMWELLLFQGIPIKIDESEAAIAKSPLWLRKICNQMLTDMILQNQGIADLVQVVLDKAYDADIRTGKVDSSRIEAVARLITYNPVRHISVGDYIQRLSKQVFQLLHLKGSQMDGLLKYVASCIVLQFCERDIKSAEQHFLVKLLKPLWSCVRQPTNSQVNVVVKEIELTTCIEDLHQIFAFSSNLLSRKYIKLLFPFSHCLCNMFFFLLRGKSFLKSKVKNLINAILRNATDEEALSLLHAVSFSNNKHCGVYITKVSFVNGEEGGIVAVQKVEEDFPDEIVRYHAILDLLSELQNKNLNRSYILLVLKEFCTFHLESKDNVMDPENIKAGILFNALLQELSEWNVDIGEALMSNISEVIDILMTLLESICNCRTDATFYEKTLWVVLMILNSILESDDQLTPADWSSLKKCLPSLKKLQKSDIDSDLKEIIFSIIIHIATHGAACKNGIEIVKDFVTNFPDHASVALKPSEQSLLDLVEKFDRECNLSAQSIKSKPPSCIASSNESCSKASSSSVKRTQSEKGVPKHNTNSSKKSSDSAKISKLDESASKKKDSPYMLAMRDARTSLVHIKGNGLISLVNLLKEKDEETLQNKKEVLKTLRKSLEDEDSHVYIPAIQALSILGAIEPDFVLPYVLNQYQASEEKHIVLKLGEVLLKICNTLGDSLSKYKDILLHAYLVGTKRDDPQIRSSSLSNLGQACMCLKFQISNHWLQEILNSVLTFLKTDPDLEVRRCAVMVIYLLLKGLDKDVLTHIYSSKTASAKYTVWPCWPGSKVLASGPKGSRFEALLH</sequence>
<dbReference type="InterPro" id="IPR019451">
    <property type="entry name" value="Rtp1_C1"/>
</dbReference>
<proteinExistence type="inferred from homology"/>
<dbReference type="InterPro" id="IPR039600">
    <property type="entry name" value="TANGO6/Rtp1"/>
</dbReference>
<evidence type="ECO:0000256" key="1">
    <source>
        <dbReference type="ARBA" id="ARBA00005724"/>
    </source>
</evidence>
<feature type="compositionally biased region" description="Basic and acidic residues" evidence="2">
    <location>
        <begin position="809"/>
        <end position="823"/>
    </location>
</feature>
<dbReference type="InterPro" id="IPR011989">
    <property type="entry name" value="ARM-like"/>
</dbReference>
<protein>
    <submittedName>
        <fullName evidence="6">Transport and Golgi organization protein 6</fullName>
    </submittedName>
</protein>
<dbReference type="PANTHER" id="PTHR20959:SF1">
    <property type="entry name" value="TRANSPORT AND GOLGI ORGANIZATION PROTEIN 6 HOMOLOG"/>
    <property type="match status" value="1"/>
</dbReference>
<dbReference type="Pfam" id="PF25267">
    <property type="entry name" value="TANGO6_N"/>
    <property type="match status" value="1"/>
</dbReference>
<dbReference type="GO" id="GO:0009306">
    <property type="term" value="P:protein secretion"/>
    <property type="evidence" value="ECO:0007669"/>
    <property type="project" value="TreeGrafter"/>
</dbReference>
<dbReference type="AlphaFoldDB" id="A0A4Y2P4Z5"/>
<evidence type="ECO:0000259" key="3">
    <source>
        <dbReference type="Pfam" id="PF10363"/>
    </source>
</evidence>
<feature type="region of interest" description="Disordered" evidence="2">
    <location>
        <begin position="768"/>
        <end position="823"/>
    </location>
</feature>
<organism evidence="6 7">
    <name type="scientific">Araneus ventricosus</name>
    <name type="common">Orbweaver spider</name>
    <name type="synonym">Epeira ventricosa</name>
    <dbReference type="NCBI Taxonomy" id="182803"/>
    <lineage>
        <taxon>Eukaryota</taxon>
        <taxon>Metazoa</taxon>
        <taxon>Ecdysozoa</taxon>
        <taxon>Arthropoda</taxon>
        <taxon>Chelicerata</taxon>
        <taxon>Arachnida</taxon>
        <taxon>Araneae</taxon>
        <taxon>Araneomorphae</taxon>
        <taxon>Entelegynae</taxon>
        <taxon>Araneoidea</taxon>
        <taxon>Araneidae</taxon>
        <taxon>Araneus</taxon>
    </lineage>
</organism>
<dbReference type="Pfam" id="PF23565">
    <property type="entry name" value="ARM_TANGO6"/>
    <property type="match status" value="1"/>
</dbReference>
<name>A0A4Y2P4Z5_ARAVE</name>
<accession>A0A4Y2P4Z5</accession>
<evidence type="ECO:0000313" key="6">
    <source>
        <dbReference type="EMBL" id="GBN46069.1"/>
    </source>
</evidence>
<dbReference type="Gene3D" id="1.25.10.10">
    <property type="entry name" value="Leucine-rich Repeat Variant"/>
    <property type="match status" value="1"/>
</dbReference>
<reference evidence="6 7" key="1">
    <citation type="journal article" date="2019" name="Sci. Rep.">
        <title>Orb-weaving spider Araneus ventricosus genome elucidates the spidroin gene catalogue.</title>
        <authorList>
            <person name="Kono N."/>
            <person name="Nakamura H."/>
            <person name="Ohtoshi R."/>
            <person name="Moran D.A.P."/>
            <person name="Shinohara A."/>
            <person name="Yoshida Y."/>
            <person name="Fujiwara M."/>
            <person name="Mori M."/>
            <person name="Tomita M."/>
            <person name="Arakawa K."/>
        </authorList>
    </citation>
    <scope>NUCLEOTIDE SEQUENCE [LARGE SCALE GENOMIC DNA]</scope>
</reference>
<dbReference type="InterPro" id="IPR016024">
    <property type="entry name" value="ARM-type_fold"/>
</dbReference>
<dbReference type="Pfam" id="PF10363">
    <property type="entry name" value="RTP1_C1"/>
    <property type="match status" value="1"/>
</dbReference>
<feature type="compositionally biased region" description="Low complexity" evidence="2">
    <location>
        <begin position="777"/>
        <end position="789"/>
    </location>
</feature>
<evidence type="ECO:0000259" key="5">
    <source>
        <dbReference type="Pfam" id="PF25267"/>
    </source>
</evidence>
<dbReference type="EMBL" id="BGPR01010421">
    <property type="protein sequence ID" value="GBN46069.1"/>
    <property type="molecule type" value="Genomic_DNA"/>
</dbReference>
<dbReference type="PANTHER" id="PTHR20959">
    <property type="entry name" value="TRANSPORT AND GOLGI ORGANIZATION PROTEIN 6 FAMILY MEMBER"/>
    <property type="match status" value="1"/>
</dbReference>
<gene>
    <name evidence="6" type="primary">TANGO6_8</name>
    <name evidence="6" type="ORF">AVEN_257863_1</name>
</gene>
<dbReference type="Proteomes" id="UP000499080">
    <property type="component" value="Unassembled WGS sequence"/>
</dbReference>
<keyword evidence="7" id="KW-1185">Reference proteome</keyword>